<evidence type="ECO:0000313" key="8">
    <source>
        <dbReference type="Proteomes" id="UP001243195"/>
    </source>
</evidence>
<dbReference type="SUPFAM" id="SSF47384">
    <property type="entry name" value="Homodimeric domain of signal transducing histidine kinase"/>
    <property type="match status" value="1"/>
</dbReference>
<dbReference type="PANTHER" id="PTHR43047:SF72">
    <property type="entry name" value="OSMOSENSING HISTIDINE PROTEIN KINASE SLN1"/>
    <property type="match status" value="1"/>
</dbReference>
<dbReference type="Proteomes" id="UP001243195">
    <property type="component" value="Unassembled WGS sequence"/>
</dbReference>
<sequence>MRSQLKAIDQPDQLSACKFSLLLGVYTTDNKIERYLRVARGILDINNAMFSFHDEPYFWSASEQCDFIAYIAANRKKLSPYFQGHLMIDQSHENYEKLSLYMHNLGAEHKRLLCFDIKLDTGESIGQVTFFDDRDDEFTQKKKDLLEELTSGLISILQRRSESENFYELYEEQRALNYSKTKFFQIIAHDLRAPFHGLIGFSDVLAHERESLDAESLQNIADYLHDTIYSTYNLLENLLNWAIAEGGRFVYHPINFKVKQASQIVYDVLNTLAVKKNIELIETIPADLTVFADINMITSVIQNLVSNALKFTKTDGTGKVIISACQTDQGVEITVQDTGLGMNEAQIKSVFEPQIKASYKGTIGERGTGLGLVLCKRFVDMNKGHISVSSKKGCGTTFKVSLPKANATHQVLLTKDLNLKSERIETET</sequence>
<dbReference type="InterPro" id="IPR036097">
    <property type="entry name" value="HisK_dim/P_sf"/>
</dbReference>
<proteinExistence type="predicted"/>
<organism evidence="7 8">
    <name type="scientific">Acinetobacter gerneri</name>
    <dbReference type="NCBI Taxonomy" id="202952"/>
    <lineage>
        <taxon>Bacteria</taxon>
        <taxon>Pseudomonadati</taxon>
        <taxon>Pseudomonadota</taxon>
        <taxon>Gammaproteobacteria</taxon>
        <taxon>Moraxellales</taxon>
        <taxon>Moraxellaceae</taxon>
        <taxon>Acinetobacter</taxon>
    </lineage>
</organism>
<dbReference type="Pfam" id="PF00512">
    <property type="entry name" value="HisKA"/>
    <property type="match status" value="1"/>
</dbReference>
<dbReference type="RefSeq" id="WP_277090296.1">
    <property type="nucleotide sequence ID" value="NZ_JAKVJG010000003.1"/>
</dbReference>
<evidence type="ECO:0000256" key="5">
    <source>
        <dbReference type="ARBA" id="ARBA00022777"/>
    </source>
</evidence>
<keyword evidence="5 7" id="KW-0418">Kinase</keyword>
<dbReference type="Gene3D" id="1.10.287.130">
    <property type="match status" value="1"/>
</dbReference>
<dbReference type="InterPro" id="IPR005467">
    <property type="entry name" value="His_kinase_dom"/>
</dbReference>
<dbReference type="SMART" id="SM00388">
    <property type="entry name" value="HisKA"/>
    <property type="match status" value="1"/>
</dbReference>
<dbReference type="Pfam" id="PF02518">
    <property type="entry name" value="HATPase_c"/>
    <property type="match status" value="1"/>
</dbReference>
<protein>
    <recommendedName>
        <fullName evidence="2">histidine kinase</fullName>
        <ecNumber evidence="2">2.7.13.3</ecNumber>
    </recommendedName>
</protein>
<dbReference type="EMBL" id="JAVIDA010000008">
    <property type="protein sequence ID" value="MDQ9071444.1"/>
    <property type="molecule type" value="Genomic_DNA"/>
</dbReference>
<comment type="catalytic activity">
    <reaction evidence="1">
        <text>ATP + protein L-histidine = ADP + protein N-phospho-L-histidine.</text>
        <dbReference type="EC" id="2.7.13.3"/>
    </reaction>
</comment>
<dbReference type="GO" id="GO:0000155">
    <property type="term" value="F:phosphorelay sensor kinase activity"/>
    <property type="evidence" value="ECO:0007669"/>
    <property type="project" value="InterPro"/>
</dbReference>
<gene>
    <name evidence="7" type="ORF">RFH51_08245</name>
</gene>
<dbReference type="InterPro" id="IPR004358">
    <property type="entry name" value="Sig_transdc_His_kin-like_C"/>
</dbReference>
<dbReference type="GO" id="GO:0005886">
    <property type="term" value="C:plasma membrane"/>
    <property type="evidence" value="ECO:0007669"/>
    <property type="project" value="TreeGrafter"/>
</dbReference>
<comment type="caution">
    <text evidence="7">The sequence shown here is derived from an EMBL/GenBank/DDBJ whole genome shotgun (WGS) entry which is preliminary data.</text>
</comment>
<feature type="domain" description="Histidine kinase" evidence="6">
    <location>
        <begin position="186"/>
        <end position="406"/>
    </location>
</feature>
<dbReference type="PROSITE" id="PS50109">
    <property type="entry name" value="HIS_KIN"/>
    <property type="match status" value="1"/>
</dbReference>
<accession>A0AAW8JG84</accession>
<evidence type="ECO:0000259" key="6">
    <source>
        <dbReference type="PROSITE" id="PS50109"/>
    </source>
</evidence>
<evidence type="ECO:0000256" key="2">
    <source>
        <dbReference type="ARBA" id="ARBA00012438"/>
    </source>
</evidence>
<evidence type="ECO:0000313" key="7">
    <source>
        <dbReference type="EMBL" id="MDQ9071444.1"/>
    </source>
</evidence>
<dbReference type="Gene3D" id="3.30.565.10">
    <property type="entry name" value="Histidine kinase-like ATPase, C-terminal domain"/>
    <property type="match status" value="1"/>
</dbReference>
<dbReference type="PANTHER" id="PTHR43047">
    <property type="entry name" value="TWO-COMPONENT HISTIDINE PROTEIN KINASE"/>
    <property type="match status" value="1"/>
</dbReference>
<evidence type="ECO:0000256" key="4">
    <source>
        <dbReference type="ARBA" id="ARBA00022679"/>
    </source>
</evidence>
<reference evidence="7" key="1">
    <citation type="submission" date="2023-08" db="EMBL/GenBank/DDBJ databases">
        <title>Emergence of clinically-relevant ST2 carbapenem-resistant Acinetobacter baumannii strains in hospital sewages in Zhejiang, East of China.</title>
        <authorList>
            <person name="Kaichao C."/>
            <person name="Zhang R."/>
        </authorList>
    </citation>
    <scope>NUCLEOTIDE SEQUENCE</scope>
    <source>
        <strain evidence="7">M-SY-60</strain>
    </source>
</reference>
<dbReference type="InterPro" id="IPR003594">
    <property type="entry name" value="HATPase_dom"/>
</dbReference>
<dbReference type="AlphaFoldDB" id="A0AAW8JG84"/>
<dbReference type="InterPro" id="IPR036890">
    <property type="entry name" value="HATPase_C_sf"/>
</dbReference>
<dbReference type="SUPFAM" id="SSF55874">
    <property type="entry name" value="ATPase domain of HSP90 chaperone/DNA topoisomerase II/histidine kinase"/>
    <property type="match status" value="1"/>
</dbReference>
<name>A0AAW8JG84_9GAMM</name>
<keyword evidence="3" id="KW-0597">Phosphoprotein</keyword>
<evidence type="ECO:0000256" key="3">
    <source>
        <dbReference type="ARBA" id="ARBA00022553"/>
    </source>
</evidence>
<dbReference type="CDD" id="cd00082">
    <property type="entry name" value="HisKA"/>
    <property type="match status" value="1"/>
</dbReference>
<keyword evidence="4" id="KW-0808">Transferase</keyword>
<dbReference type="SMART" id="SM00387">
    <property type="entry name" value="HATPase_c"/>
    <property type="match status" value="1"/>
</dbReference>
<dbReference type="GO" id="GO:0009927">
    <property type="term" value="F:histidine phosphotransfer kinase activity"/>
    <property type="evidence" value="ECO:0007669"/>
    <property type="project" value="TreeGrafter"/>
</dbReference>
<evidence type="ECO:0000256" key="1">
    <source>
        <dbReference type="ARBA" id="ARBA00000085"/>
    </source>
</evidence>
<dbReference type="PRINTS" id="PR00344">
    <property type="entry name" value="BCTRLSENSOR"/>
</dbReference>
<dbReference type="InterPro" id="IPR003661">
    <property type="entry name" value="HisK_dim/P_dom"/>
</dbReference>
<dbReference type="EC" id="2.7.13.3" evidence="2"/>